<protein>
    <submittedName>
        <fullName evidence="1">Uncharacterized protein</fullName>
    </submittedName>
</protein>
<accession>A0A4C1XCY2</accession>
<reference evidence="1 2" key="1">
    <citation type="journal article" date="2019" name="Commun. Biol.">
        <title>The bagworm genome reveals a unique fibroin gene that provides high tensile strength.</title>
        <authorList>
            <person name="Kono N."/>
            <person name="Nakamura H."/>
            <person name="Ohtoshi R."/>
            <person name="Tomita M."/>
            <person name="Numata K."/>
            <person name="Arakawa K."/>
        </authorList>
    </citation>
    <scope>NUCLEOTIDE SEQUENCE [LARGE SCALE GENOMIC DNA]</scope>
</reference>
<proteinExistence type="predicted"/>
<organism evidence="1 2">
    <name type="scientific">Eumeta variegata</name>
    <name type="common">Bagworm moth</name>
    <name type="synonym">Eumeta japonica</name>
    <dbReference type="NCBI Taxonomy" id="151549"/>
    <lineage>
        <taxon>Eukaryota</taxon>
        <taxon>Metazoa</taxon>
        <taxon>Ecdysozoa</taxon>
        <taxon>Arthropoda</taxon>
        <taxon>Hexapoda</taxon>
        <taxon>Insecta</taxon>
        <taxon>Pterygota</taxon>
        <taxon>Neoptera</taxon>
        <taxon>Endopterygota</taxon>
        <taxon>Lepidoptera</taxon>
        <taxon>Glossata</taxon>
        <taxon>Ditrysia</taxon>
        <taxon>Tineoidea</taxon>
        <taxon>Psychidae</taxon>
        <taxon>Oiketicinae</taxon>
        <taxon>Eumeta</taxon>
    </lineage>
</organism>
<dbReference type="Proteomes" id="UP000299102">
    <property type="component" value="Unassembled WGS sequence"/>
</dbReference>
<sequence>MCIGRRQETVLLREDYCLVVVRGRIRARRSAYIERSFLAPIWCSISEEKYLADIGTSVRGGEEWHSVFTRRRRRCTARFADCGCANGPRYGHHNNVAIETFLHS</sequence>
<keyword evidence="2" id="KW-1185">Reference proteome</keyword>
<gene>
    <name evidence="1" type="ORF">EVAR_51186_1</name>
</gene>
<name>A0A4C1XCY2_EUMVA</name>
<evidence type="ECO:0000313" key="1">
    <source>
        <dbReference type="EMBL" id="GBP61053.1"/>
    </source>
</evidence>
<dbReference type="EMBL" id="BGZK01000802">
    <property type="protein sequence ID" value="GBP61053.1"/>
    <property type="molecule type" value="Genomic_DNA"/>
</dbReference>
<evidence type="ECO:0000313" key="2">
    <source>
        <dbReference type="Proteomes" id="UP000299102"/>
    </source>
</evidence>
<comment type="caution">
    <text evidence="1">The sequence shown here is derived from an EMBL/GenBank/DDBJ whole genome shotgun (WGS) entry which is preliminary data.</text>
</comment>
<dbReference type="AlphaFoldDB" id="A0A4C1XCY2"/>